<dbReference type="AlphaFoldDB" id="X1I8A8"/>
<proteinExistence type="predicted"/>
<dbReference type="EMBL" id="BARU01029316">
    <property type="protein sequence ID" value="GAH65485.1"/>
    <property type="molecule type" value="Genomic_DNA"/>
</dbReference>
<evidence type="ECO:0008006" key="4">
    <source>
        <dbReference type="Google" id="ProtNLM"/>
    </source>
</evidence>
<dbReference type="PANTHER" id="PTHR42961:SF2">
    <property type="entry name" value="IRON-SULFUR PROTEIN NUBPL"/>
    <property type="match status" value="1"/>
</dbReference>
<dbReference type="GO" id="GO:0005524">
    <property type="term" value="F:ATP binding"/>
    <property type="evidence" value="ECO:0007669"/>
    <property type="project" value="UniProtKB-KW"/>
</dbReference>
<protein>
    <recommendedName>
        <fullName evidence="4">CobQ/CobB/MinD/ParA nucleotide binding domain-containing protein</fullName>
    </recommendedName>
</protein>
<organism evidence="3">
    <name type="scientific">marine sediment metagenome</name>
    <dbReference type="NCBI Taxonomy" id="412755"/>
    <lineage>
        <taxon>unclassified sequences</taxon>
        <taxon>metagenomes</taxon>
        <taxon>ecological metagenomes</taxon>
    </lineage>
</organism>
<evidence type="ECO:0000256" key="2">
    <source>
        <dbReference type="ARBA" id="ARBA00022840"/>
    </source>
</evidence>
<evidence type="ECO:0000256" key="1">
    <source>
        <dbReference type="ARBA" id="ARBA00022741"/>
    </source>
</evidence>
<name>X1I8A8_9ZZZZ</name>
<reference evidence="3" key="1">
    <citation type="journal article" date="2014" name="Front. Microbiol.">
        <title>High frequency of phylogenetically diverse reductive dehalogenase-homologous genes in deep subseafloor sedimentary metagenomes.</title>
        <authorList>
            <person name="Kawai M."/>
            <person name="Futagami T."/>
            <person name="Toyoda A."/>
            <person name="Takaki Y."/>
            <person name="Nishi S."/>
            <person name="Hori S."/>
            <person name="Arai W."/>
            <person name="Tsubouchi T."/>
            <person name="Morono Y."/>
            <person name="Uchiyama I."/>
            <person name="Ito T."/>
            <person name="Fujiyama A."/>
            <person name="Inagaki F."/>
            <person name="Takami H."/>
        </authorList>
    </citation>
    <scope>NUCLEOTIDE SEQUENCE</scope>
    <source>
        <strain evidence="3">Expedition CK06-06</strain>
    </source>
</reference>
<feature type="non-terminal residue" evidence="3">
    <location>
        <position position="1"/>
    </location>
</feature>
<dbReference type="InterPro" id="IPR044304">
    <property type="entry name" value="NUBPL-like"/>
</dbReference>
<keyword evidence="2" id="KW-0067">ATP-binding</keyword>
<keyword evidence="1" id="KW-0547">Nucleotide-binding</keyword>
<dbReference type="Pfam" id="PF10609">
    <property type="entry name" value="ParA"/>
    <property type="match status" value="1"/>
</dbReference>
<dbReference type="GO" id="GO:0016226">
    <property type="term" value="P:iron-sulfur cluster assembly"/>
    <property type="evidence" value="ECO:0007669"/>
    <property type="project" value="InterPro"/>
</dbReference>
<dbReference type="PANTHER" id="PTHR42961">
    <property type="entry name" value="IRON-SULFUR PROTEIN NUBPL"/>
    <property type="match status" value="1"/>
</dbReference>
<sequence>ATLFPDLHGITIPGEQQRIFLRQAVYDVKWGKLDYLVVDMDPSSGDSLLAMREIFKKLQAVIVSTADVSSLNDCHRIIHACVIHNIPIVGVIANMVESKCPYCSEPIICHNCREVISFGSASKVKAIAEKFKVPYLGGIKFNPAIKMRNNEGNPLLPEEDMWIIDKIIEGLK</sequence>
<gene>
    <name evidence="3" type="ORF">S03H2_46650</name>
</gene>
<dbReference type="GO" id="GO:0051539">
    <property type="term" value="F:4 iron, 4 sulfur cluster binding"/>
    <property type="evidence" value="ECO:0007669"/>
    <property type="project" value="TreeGrafter"/>
</dbReference>
<comment type="caution">
    <text evidence="3">The sequence shown here is derived from an EMBL/GenBank/DDBJ whole genome shotgun (WGS) entry which is preliminary data.</text>
</comment>
<dbReference type="Gene3D" id="3.40.50.300">
    <property type="entry name" value="P-loop containing nucleotide triphosphate hydrolases"/>
    <property type="match status" value="1"/>
</dbReference>
<accession>X1I8A8</accession>
<dbReference type="InterPro" id="IPR033756">
    <property type="entry name" value="YlxH/NBP35"/>
</dbReference>
<dbReference type="InterPro" id="IPR027417">
    <property type="entry name" value="P-loop_NTPase"/>
</dbReference>
<evidence type="ECO:0000313" key="3">
    <source>
        <dbReference type="EMBL" id="GAH65485.1"/>
    </source>
</evidence>
<dbReference type="SUPFAM" id="SSF52540">
    <property type="entry name" value="P-loop containing nucleoside triphosphate hydrolases"/>
    <property type="match status" value="1"/>
</dbReference>